<keyword evidence="3 8" id="KW-0641">Proline biosynthesis</keyword>
<dbReference type="CDD" id="cd21157">
    <property type="entry name" value="PUA_G5K"/>
    <property type="match status" value="1"/>
</dbReference>
<keyword evidence="4 8" id="KW-0808">Transferase</keyword>
<evidence type="ECO:0000256" key="5">
    <source>
        <dbReference type="ARBA" id="ARBA00022741"/>
    </source>
</evidence>
<evidence type="ECO:0000256" key="7">
    <source>
        <dbReference type="ARBA" id="ARBA00022840"/>
    </source>
</evidence>
<dbReference type="PROSITE" id="PS00902">
    <property type="entry name" value="GLUTAMATE_5_KINASE"/>
    <property type="match status" value="1"/>
</dbReference>
<comment type="subcellular location">
    <subcellularLocation>
        <location evidence="8">Cytoplasm</location>
    </subcellularLocation>
</comment>
<keyword evidence="2 8" id="KW-0028">Amino-acid biosynthesis</keyword>
<protein>
    <recommendedName>
        <fullName evidence="8">Glutamate 5-kinase</fullName>
        <ecNumber evidence="8">2.7.2.11</ecNumber>
    </recommendedName>
    <alternativeName>
        <fullName evidence="8">Gamma-glutamyl kinase</fullName>
        <shortName evidence="8">GK</shortName>
    </alternativeName>
</protein>
<keyword evidence="5 8" id="KW-0547">Nucleotide-binding</keyword>
<feature type="binding site" evidence="8">
    <location>
        <position position="16"/>
    </location>
    <ligand>
        <name>ATP</name>
        <dbReference type="ChEBI" id="CHEBI:30616"/>
    </ligand>
</feature>
<dbReference type="EMBL" id="CTRP01000010">
    <property type="protein sequence ID" value="CQR72538.1"/>
    <property type="molecule type" value="Genomic_DNA"/>
</dbReference>
<dbReference type="RefSeq" id="WP_021167253.1">
    <property type="nucleotide sequence ID" value="NZ_CTRP01000010.1"/>
</dbReference>
<dbReference type="UniPathway" id="UPA00098">
    <property type="reaction ID" value="UER00359"/>
</dbReference>
<dbReference type="FunFam" id="2.30.130.10:FF:000007">
    <property type="entry name" value="Glutamate 5-kinase"/>
    <property type="match status" value="1"/>
</dbReference>
<dbReference type="GO" id="GO:0005524">
    <property type="term" value="F:ATP binding"/>
    <property type="evidence" value="ECO:0007669"/>
    <property type="project" value="UniProtKB-KW"/>
</dbReference>
<accession>A0A0U1KYP3</accession>
<comment type="similarity">
    <text evidence="8">Belongs to the glutamate 5-kinase family.</text>
</comment>
<dbReference type="InterPro" id="IPR036974">
    <property type="entry name" value="PUA_sf"/>
</dbReference>
<dbReference type="PROSITE" id="PS50890">
    <property type="entry name" value="PUA"/>
    <property type="match status" value="1"/>
</dbReference>
<evidence type="ECO:0000256" key="4">
    <source>
        <dbReference type="ARBA" id="ARBA00022679"/>
    </source>
</evidence>
<evidence type="ECO:0000256" key="2">
    <source>
        <dbReference type="ARBA" id="ARBA00022605"/>
    </source>
</evidence>
<dbReference type="PRINTS" id="PR00474">
    <property type="entry name" value="GLU5KINASE"/>
</dbReference>
<evidence type="ECO:0000256" key="8">
    <source>
        <dbReference type="HAMAP-Rule" id="MF_00456"/>
    </source>
</evidence>
<dbReference type="GO" id="GO:0055129">
    <property type="term" value="P:L-proline biosynthetic process"/>
    <property type="evidence" value="ECO:0007669"/>
    <property type="project" value="UniProtKB-UniRule"/>
</dbReference>
<evidence type="ECO:0000259" key="9">
    <source>
        <dbReference type="SMART" id="SM00359"/>
    </source>
</evidence>
<dbReference type="InterPro" id="IPR005715">
    <property type="entry name" value="Glu_5kinase/COase_Synthase"/>
</dbReference>
<comment type="catalytic activity">
    <reaction evidence="8">
        <text>L-glutamate + ATP = L-glutamyl 5-phosphate + ADP</text>
        <dbReference type="Rhea" id="RHEA:14877"/>
        <dbReference type="ChEBI" id="CHEBI:29985"/>
        <dbReference type="ChEBI" id="CHEBI:30616"/>
        <dbReference type="ChEBI" id="CHEBI:58274"/>
        <dbReference type="ChEBI" id="CHEBI:456216"/>
        <dbReference type="EC" id="2.7.2.11"/>
    </reaction>
</comment>
<dbReference type="FunFam" id="3.40.1160.10:FF:000018">
    <property type="entry name" value="Glutamate 5-kinase"/>
    <property type="match status" value="1"/>
</dbReference>
<feature type="binding site" evidence="8">
    <location>
        <begin position="217"/>
        <end position="223"/>
    </location>
    <ligand>
        <name>ATP</name>
        <dbReference type="ChEBI" id="CHEBI:30616"/>
    </ligand>
</feature>
<dbReference type="InterPro" id="IPR001048">
    <property type="entry name" value="Asp/Glu/Uridylate_kinase"/>
</dbReference>
<keyword evidence="7 8" id="KW-0067">ATP-binding</keyword>
<dbReference type="Gene3D" id="3.40.1160.10">
    <property type="entry name" value="Acetylglutamate kinase-like"/>
    <property type="match status" value="1"/>
</dbReference>
<dbReference type="GO" id="GO:0003723">
    <property type="term" value="F:RNA binding"/>
    <property type="evidence" value="ECO:0007669"/>
    <property type="project" value="InterPro"/>
</dbReference>
<keyword evidence="11" id="KW-1185">Reference proteome</keyword>
<keyword evidence="1 8" id="KW-0963">Cytoplasm</keyword>
<gene>
    <name evidence="8" type="primary">proB</name>
    <name evidence="10" type="ORF">SpAn4DRAFT_2998</name>
</gene>
<dbReference type="InterPro" id="IPR041739">
    <property type="entry name" value="G5K_ProB"/>
</dbReference>
<evidence type="ECO:0000256" key="1">
    <source>
        <dbReference type="ARBA" id="ARBA00022490"/>
    </source>
</evidence>
<dbReference type="GO" id="GO:0004349">
    <property type="term" value="F:glutamate 5-kinase activity"/>
    <property type="evidence" value="ECO:0007669"/>
    <property type="project" value="UniProtKB-UniRule"/>
</dbReference>
<dbReference type="CDD" id="cd04242">
    <property type="entry name" value="AAK_G5K_ProB"/>
    <property type="match status" value="1"/>
</dbReference>
<dbReference type="SUPFAM" id="SSF88697">
    <property type="entry name" value="PUA domain-like"/>
    <property type="match status" value="1"/>
</dbReference>
<feature type="domain" description="PUA" evidence="9">
    <location>
        <begin position="283"/>
        <end position="366"/>
    </location>
</feature>
<dbReference type="HAMAP" id="MF_00456">
    <property type="entry name" value="ProB"/>
    <property type="match status" value="1"/>
</dbReference>
<dbReference type="InterPro" id="IPR019797">
    <property type="entry name" value="Glutamate_5-kinase_CS"/>
</dbReference>
<feature type="binding site" evidence="8">
    <location>
        <position position="56"/>
    </location>
    <ligand>
        <name>substrate</name>
    </ligand>
</feature>
<dbReference type="EC" id="2.7.2.11" evidence="8"/>
<dbReference type="Pfam" id="PF01472">
    <property type="entry name" value="PUA"/>
    <property type="match status" value="1"/>
</dbReference>
<dbReference type="Pfam" id="PF00696">
    <property type="entry name" value="AA_kinase"/>
    <property type="match status" value="1"/>
</dbReference>
<dbReference type="InterPro" id="IPR036393">
    <property type="entry name" value="AceGlu_kinase-like_sf"/>
</dbReference>
<dbReference type="Proteomes" id="UP000049855">
    <property type="component" value="Unassembled WGS sequence"/>
</dbReference>
<evidence type="ECO:0000313" key="11">
    <source>
        <dbReference type="Proteomes" id="UP000049855"/>
    </source>
</evidence>
<comment type="function">
    <text evidence="8">Catalyzes the transfer of a phosphate group to glutamate to form L-glutamate 5-phosphate.</text>
</comment>
<feature type="binding site" evidence="8">
    <location>
        <position position="155"/>
    </location>
    <ligand>
        <name>substrate</name>
    </ligand>
</feature>
<dbReference type="SMART" id="SM00359">
    <property type="entry name" value="PUA"/>
    <property type="match status" value="1"/>
</dbReference>
<evidence type="ECO:0000313" key="10">
    <source>
        <dbReference type="EMBL" id="CQR72538.1"/>
    </source>
</evidence>
<dbReference type="NCBIfam" id="TIGR01027">
    <property type="entry name" value="proB"/>
    <property type="match status" value="1"/>
</dbReference>
<proteinExistence type="inferred from homology"/>
<evidence type="ECO:0000256" key="6">
    <source>
        <dbReference type="ARBA" id="ARBA00022777"/>
    </source>
</evidence>
<dbReference type="PANTHER" id="PTHR43654">
    <property type="entry name" value="GLUTAMATE 5-KINASE"/>
    <property type="match status" value="1"/>
</dbReference>
<dbReference type="InterPro" id="IPR011529">
    <property type="entry name" value="Glu_5kinase"/>
</dbReference>
<feature type="binding site" evidence="8">
    <location>
        <begin position="175"/>
        <end position="176"/>
    </location>
    <ligand>
        <name>ATP</name>
        <dbReference type="ChEBI" id="CHEBI:30616"/>
    </ligand>
</feature>
<feature type="binding site" evidence="8">
    <location>
        <position position="143"/>
    </location>
    <ligand>
        <name>substrate</name>
    </ligand>
</feature>
<organism evidence="10 11">
    <name type="scientific">Sporomusa ovata</name>
    <dbReference type="NCBI Taxonomy" id="2378"/>
    <lineage>
        <taxon>Bacteria</taxon>
        <taxon>Bacillati</taxon>
        <taxon>Bacillota</taxon>
        <taxon>Negativicutes</taxon>
        <taxon>Selenomonadales</taxon>
        <taxon>Sporomusaceae</taxon>
        <taxon>Sporomusa</taxon>
    </lineage>
</organism>
<dbReference type="PANTHER" id="PTHR43654:SF1">
    <property type="entry name" value="ISOPENTENYL PHOSPHATE KINASE"/>
    <property type="match status" value="1"/>
</dbReference>
<dbReference type="Gene3D" id="2.30.130.10">
    <property type="entry name" value="PUA domain"/>
    <property type="match status" value="1"/>
</dbReference>
<keyword evidence="6 8" id="KW-0418">Kinase</keyword>
<evidence type="ECO:0000256" key="3">
    <source>
        <dbReference type="ARBA" id="ARBA00022650"/>
    </source>
</evidence>
<name>A0A0U1KYP3_9FIRM</name>
<dbReference type="InterPro" id="IPR001057">
    <property type="entry name" value="Glu/AcGlu_kinase"/>
</dbReference>
<dbReference type="InterPro" id="IPR002478">
    <property type="entry name" value="PUA"/>
</dbReference>
<comment type="pathway">
    <text evidence="8">Amino-acid biosynthesis; L-proline biosynthesis; L-glutamate 5-semialdehyde from L-glutamate: step 1/2.</text>
</comment>
<reference evidence="11" key="1">
    <citation type="submission" date="2015-03" db="EMBL/GenBank/DDBJ databases">
        <authorList>
            <person name="Nijsse Bart"/>
        </authorList>
    </citation>
    <scope>NUCLEOTIDE SEQUENCE [LARGE SCALE GENOMIC DNA]</scope>
</reference>
<dbReference type="GO" id="GO:0005829">
    <property type="term" value="C:cytosol"/>
    <property type="evidence" value="ECO:0007669"/>
    <property type="project" value="TreeGrafter"/>
</dbReference>
<dbReference type="SUPFAM" id="SSF53633">
    <property type="entry name" value="Carbamate kinase-like"/>
    <property type="match status" value="1"/>
</dbReference>
<sequence>MFTRENLNNAKRIVIKVGTSTLTHSTGKLNLLRIEKLARELSDLANQGKQILLVSSGAVGAGMDRLGLKEKPKTIPEKQAAAAVGQGILLHIYEKMFGEYGQIVAQVLLTRADSVNRKRYTNSRNTLMALLNQGVIPIINENDAVAIDELKIGDNDTLSAMVASIIDADLLIILSDIEGVYTANPQTDPSATLLSEITDITPAVEELAGGPGTARGTGGMYTKIQAAKIAVNSGVTMVIASGGREGAVREIVQGKNVGTIFISKENRLQIRKRWLAFGASVSGKVCVDKGCEQALLKDGSSLLAAGITAVDGDFELGNTISIVSGSGRELARGISNYSADDLIKIKGAHTHEINDILGFKHYDEVVHRDNLVLLV</sequence>
<dbReference type="PIRSF" id="PIRSF000729">
    <property type="entry name" value="GK"/>
    <property type="match status" value="1"/>
</dbReference>
<dbReference type="AlphaFoldDB" id="A0A0U1KYP3"/>
<dbReference type="InterPro" id="IPR015947">
    <property type="entry name" value="PUA-like_sf"/>
</dbReference>